<dbReference type="Pfam" id="PF07963">
    <property type="entry name" value="N_methyl"/>
    <property type="match status" value="1"/>
</dbReference>
<comment type="caution">
    <text evidence="2">The sequence shown here is derived from an EMBL/GenBank/DDBJ whole genome shotgun (WGS) entry which is preliminary data.</text>
</comment>
<keyword evidence="1" id="KW-0812">Transmembrane</keyword>
<sequence>MIPSSSRGFSLIELMTTITVLAILLVLGIPSYQQWMLNTRIRSATESIQNGLRLARNEAAQRATFVRFQLTSATDGTWAVCQLPATAASAATVTTCTGTGLTMIQQVPADNTSGVQIGAATAVADLAATSYGTTVTGGVPSGITFTALGRPMSYGGSSILRIDVSAAQAGSRRLVTTISAGGMVNMCDPAITFNATGSTQGCP</sequence>
<keyword evidence="3" id="KW-1185">Reference proteome</keyword>
<proteinExistence type="predicted"/>
<evidence type="ECO:0000256" key="1">
    <source>
        <dbReference type="SAM" id="Phobius"/>
    </source>
</evidence>
<dbReference type="EMBL" id="JADIKK010000008">
    <property type="protein sequence ID" value="MFK2876823.1"/>
    <property type="molecule type" value="Genomic_DNA"/>
</dbReference>
<dbReference type="InterPro" id="IPR045584">
    <property type="entry name" value="Pilin-like"/>
</dbReference>
<organism evidence="2 3">
    <name type="scientific">Rhodanobacter hydrolyticus</name>
    <dbReference type="NCBI Taxonomy" id="2250595"/>
    <lineage>
        <taxon>Bacteria</taxon>
        <taxon>Pseudomonadati</taxon>
        <taxon>Pseudomonadota</taxon>
        <taxon>Gammaproteobacteria</taxon>
        <taxon>Lysobacterales</taxon>
        <taxon>Rhodanobacteraceae</taxon>
        <taxon>Rhodanobacter</taxon>
    </lineage>
</organism>
<evidence type="ECO:0000313" key="2">
    <source>
        <dbReference type="EMBL" id="MFK2876823.1"/>
    </source>
</evidence>
<keyword evidence="1" id="KW-0472">Membrane</keyword>
<reference evidence="2 3" key="1">
    <citation type="submission" date="2020-10" db="EMBL/GenBank/DDBJ databases">
        <title>Phylogeny of dyella-like bacteria.</title>
        <authorList>
            <person name="Fu J."/>
        </authorList>
    </citation>
    <scope>NUCLEOTIDE SEQUENCE [LARGE SCALE GENOMIC DNA]</scope>
    <source>
        <strain evidence="2 3">KACC 19113</strain>
    </source>
</reference>
<keyword evidence="1" id="KW-1133">Transmembrane helix</keyword>
<name>A0ABW8J3G0_9GAMM</name>
<dbReference type="Proteomes" id="UP001620339">
    <property type="component" value="Unassembled WGS sequence"/>
</dbReference>
<evidence type="ECO:0000313" key="3">
    <source>
        <dbReference type="Proteomes" id="UP001620339"/>
    </source>
</evidence>
<dbReference type="InterPro" id="IPR012902">
    <property type="entry name" value="N_methyl_site"/>
</dbReference>
<dbReference type="PROSITE" id="PS00409">
    <property type="entry name" value="PROKAR_NTER_METHYL"/>
    <property type="match status" value="1"/>
</dbReference>
<protein>
    <submittedName>
        <fullName evidence="2">Prepilin-type N-terminal cleavage/methylation domain-containing protein</fullName>
    </submittedName>
</protein>
<dbReference type="RefSeq" id="WP_404612765.1">
    <property type="nucleotide sequence ID" value="NZ_JADIKK010000008.1"/>
</dbReference>
<accession>A0ABW8J3G0</accession>
<dbReference type="Gene3D" id="3.30.700.10">
    <property type="entry name" value="Glycoprotein, Type 4 Pilin"/>
    <property type="match status" value="1"/>
</dbReference>
<dbReference type="SUPFAM" id="SSF54523">
    <property type="entry name" value="Pili subunits"/>
    <property type="match status" value="1"/>
</dbReference>
<gene>
    <name evidence="2" type="ORF">ISP25_07075</name>
</gene>
<dbReference type="NCBIfam" id="TIGR02532">
    <property type="entry name" value="IV_pilin_GFxxxE"/>
    <property type="match status" value="1"/>
</dbReference>
<feature type="transmembrane region" description="Helical" evidence="1">
    <location>
        <begin position="12"/>
        <end position="32"/>
    </location>
</feature>